<name>A0ABN2T4M9_9ACTN</name>
<evidence type="ECO:0000313" key="2">
    <source>
        <dbReference type="Proteomes" id="UP001501585"/>
    </source>
</evidence>
<reference evidence="1 2" key="1">
    <citation type="journal article" date="2019" name="Int. J. Syst. Evol. Microbiol.">
        <title>The Global Catalogue of Microorganisms (GCM) 10K type strain sequencing project: providing services to taxonomists for standard genome sequencing and annotation.</title>
        <authorList>
            <consortium name="The Broad Institute Genomics Platform"/>
            <consortium name="The Broad Institute Genome Sequencing Center for Infectious Disease"/>
            <person name="Wu L."/>
            <person name="Ma J."/>
        </authorList>
    </citation>
    <scope>NUCLEOTIDE SEQUENCE [LARGE SCALE GENOMIC DNA]</scope>
    <source>
        <strain evidence="1 2">JCM 15313</strain>
    </source>
</reference>
<evidence type="ECO:0000313" key="1">
    <source>
        <dbReference type="EMBL" id="GAA1998710.1"/>
    </source>
</evidence>
<dbReference type="RefSeq" id="WP_344101933.1">
    <property type="nucleotide sequence ID" value="NZ_BAAAPC010000010.1"/>
</dbReference>
<comment type="caution">
    <text evidence="1">The sequence shown here is derived from an EMBL/GenBank/DDBJ whole genome shotgun (WGS) entry which is preliminary data.</text>
</comment>
<gene>
    <name evidence="1" type="ORF">GCM10009799_27170</name>
</gene>
<organism evidence="1 2">
    <name type="scientific">Nocardiopsis rhodophaea</name>
    <dbReference type="NCBI Taxonomy" id="280238"/>
    <lineage>
        <taxon>Bacteria</taxon>
        <taxon>Bacillati</taxon>
        <taxon>Actinomycetota</taxon>
        <taxon>Actinomycetes</taxon>
        <taxon>Streptosporangiales</taxon>
        <taxon>Nocardiopsidaceae</taxon>
        <taxon>Nocardiopsis</taxon>
    </lineage>
</organism>
<protein>
    <submittedName>
        <fullName evidence="1">Uncharacterized protein</fullName>
    </submittedName>
</protein>
<sequence length="73" mass="7927">MTSTANRVVWGDFSVTYDPGLSSMLRFTVRGLGGRIVRLRSPYDEAHRALVQECGLTKAEATRLLGQAAGVES</sequence>
<dbReference type="EMBL" id="BAAAPC010000010">
    <property type="protein sequence ID" value="GAA1998710.1"/>
    <property type="molecule type" value="Genomic_DNA"/>
</dbReference>
<accession>A0ABN2T4M9</accession>
<dbReference type="Proteomes" id="UP001501585">
    <property type="component" value="Unassembled WGS sequence"/>
</dbReference>
<proteinExistence type="predicted"/>
<keyword evidence="2" id="KW-1185">Reference proteome</keyword>